<dbReference type="Proteomes" id="UP000267464">
    <property type="component" value="Unassembled WGS sequence"/>
</dbReference>
<dbReference type="AlphaFoldDB" id="A0A3N7HVJ6"/>
<feature type="compositionally biased region" description="Polar residues" evidence="1">
    <location>
        <begin position="64"/>
        <end position="78"/>
    </location>
</feature>
<dbReference type="InterPro" id="IPR036116">
    <property type="entry name" value="FN3_sf"/>
</dbReference>
<sequence length="148" mass="15277">MRVLFERATRARMSLTAVLVAAMLSACGGGNGASDSTSTPSEVPTPSTPTPSTPTPPTPAPTTGSITLSWTAPTTNSDGSAISDLAGYRVYYGTASGFYTDNVTIDNPSTLTATISNLPADTYYVIVRAFNSVNSESLASVEVSKTIK</sequence>
<feature type="compositionally biased region" description="Low complexity" evidence="1">
    <location>
        <begin position="36"/>
        <end position="45"/>
    </location>
</feature>
<evidence type="ECO:0000256" key="2">
    <source>
        <dbReference type="SAM" id="SignalP"/>
    </source>
</evidence>
<reference evidence="4 5" key="1">
    <citation type="submission" date="2018-08" db="EMBL/GenBank/DDBJ databases">
        <authorList>
            <person name="Khan S.A."/>
            <person name="Jeon C.O."/>
            <person name="Chun B.H."/>
            <person name="Jeong S.E."/>
        </authorList>
    </citation>
    <scope>NUCLEOTIDE SEQUENCE [LARGE SCALE GENOMIC DNA]</scope>
    <source>
        <strain evidence="4 5">S-16</strain>
    </source>
</reference>
<evidence type="ECO:0000259" key="3">
    <source>
        <dbReference type="PROSITE" id="PS50853"/>
    </source>
</evidence>
<keyword evidence="2" id="KW-0732">Signal</keyword>
<dbReference type="EMBL" id="QUSW01000001">
    <property type="protein sequence ID" value="RQP26327.1"/>
    <property type="molecule type" value="Genomic_DNA"/>
</dbReference>
<accession>A0A3N7HVJ6</accession>
<reference evidence="4 5" key="2">
    <citation type="submission" date="2018-12" db="EMBL/GenBank/DDBJ databases">
        <title>Rhizobacter gummiphilus sp. nov., a rubber-degrading bacterium isolated from the soil of a botanical garden in Japan.</title>
        <authorList>
            <person name="Shunsuke S.S."/>
        </authorList>
    </citation>
    <scope>NUCLEOTIDE SEQUENCE [LARGE SCALE GENOMIC DNA]</scope>
    <source>
        <strain evidence="4 5">S-16</strain>
    </source>
</reference>
<dbReference type="CDD" id="cd00063">
    <property type="entry name" value="FN3"/>
    <property type="match status" value="1"/>
</dbReference>
<evidence type="ECO:0000313" key="5">
    <source>
        <dbReference type="Proteomes" id="UP000267464"/>
    </source>
</evidence>
<evidence type="ECO:0000313" key="4">
    <source>
        <dbReference type="EMBL" id="RQP26327.1"/>
    </source>
</evidence>
<organism evidence="4 5">
    <name type="scientific">Piscinibacter terrae</name>
    <dbReference type="NCBI Taxonomy" id="2496871"/>
    <lineage>
        <taxon>Bacteria</taxon>
        <taxon>Pseudomonadati</taxon>
        <taxon>Pseudomonadota</taxon>
        <taxon>Betaproteobacteria</taxon>
        <taxon>Burkholderiales</taxon>
        <taxon>Sphaerotilaceae</taxon>
        <taxon>Piscinibacter</taxon>
    </lineage>
</organism>
<dbReference type="PROSITE" id="PS51257">
    <property type="entry name" value="PROKAR_LIPOPROTEIN"/>
    <property type="match status" value="1"/>
</dbReference>
<dbReference type="SMART" id="SM00060">
    <property type="entry name" value="FN3"/>
    <property type="match status" value="1"/>
</dbReference>
<dbReference type="Pfam" id="PF00041">
    <property type="entry name" value="fn3"/>
    <property type="match status" value="1"/>
</dbReference>
<dbReference type="SUPFAM" id="SSF49265">
    <property type="entry name" value="Fibronectin type III"/>
    <property type="match status" value="1"/>
</dbReference>
<name>A0A3N7HVJ6_9BURK</name>
<comment type="caution">
    <text evidence="4">The sequence shown here is derived from an EMBL/GenBank/DDBJ whole genome shotgun (WGS) entry which is preliminary data.</text>
</comment>
<dbReference type="InterPro" id="IPR003961">
    <property type="entry name" value="FN3_dom"/>
</dbReference>
<feature type="region of interest" description="Disordered" evidence="1">
    <location>
        <begin position="30"/>
        <end position="78"/>
    </location>
</feature>
<feature type="chain" id="PRO_5017961487" evidence="2">
    <location>
        <begin position="29"/>
        <end position="148"/>
    </location>
</feature>
<gene>
    <name evidence="4" type="ORF">DZC73_04700</name>
</gene>
<dbReference type="PROSITE" id="PS50853">
    <property type="entry name" value="FN3"/>
    <property type="match status" value="1"/>
</dbReference>
<dbReference type="Gene3D" id="2.60.40.10">
    <property type="entry name" value="Immunoglobulins"/>
    <property type="match status" value="1"/>
</dbReference>
<dbReference type="InterPro" id="IPR013783">
    <property type="entry name" value="Ig-like_fold"/>
</dbReference>
<evidence type="ECO:0000256" key="1">
    <source>
        <dbReference type="SAM" id="MobiDB-lite"/>
    </source>
</evidence>
<protein>
    <submittedName>
        <fullName evidence="4">Fibronectin type III domain-containing protein</fullName>
    </submittedName>
</protein>
<feature type="domain" description="Fibronectin type-III" evidence="3">
    <location>
        <begin position="50"/>
        <end position="148"/>
    </location>
</feature>
<feature type="signal peptide" evidence="2">
    <location>
        <begin position="1"/>
        <end position="28"/>
    </location>
</feature>
<proteinExistence type="predicted"/>
<keyword evidence="5" id="KW-1185">Reference proteome</keyword>
<feature type="compositionally biased region" description="Pro residues" evidence="1">
    <location>
        <begin position="46"/>
        <end position="60"/>
    </location>
</feature>